<feature type="region of interest" description="Disordered" evidence="4">
    <location>
        <begin position="516"/>
        <end position="561"/>
    </location>
</feature>
<evidence type="ECO:0000256" key="1">
    <source>
        <dbReference type="ARBA" id="ARBA00004240"/>
    </source>
</evidence>
<dbReference type="SUPFAM" id="SSF48452">
    <property type="entry name" value="TPR-like"/>
    <property type="match status" value="2"/>
</dbReference>
<keyword evidence="2 5" id="KW-0732">Signal</keyword>
<dbReference type="Proteomes" id="UP001470230">
    <property type="component" value="Unassembled WGS sequence"/>
</dbReference>
<organism evidence="7 8">
    <name type="scientific">Tritrichomonas musculus</name>
    <dbReference type="NCBI Taxonomy" id="1915356"/>
    <lineage>
        <taxon>Eukaryota</taxon>
        <taxon>Metamonada</taxon>
        <taxon>Parabasalia</taxon>
        <taxon>Tritrichomonadida</taxon>
        <taxon>Tritrichomonadidae</taxon>
        <taxon>Tritrichomonas</taxon>
    </lineage>
</organism>
<protein>
    <recommendedName>
        <fullName evidence="6">J domain-containing protein</fullName>
    </recommendedName>
</protein>
<evidence type="ECO:0000256" key="4">
    <source>
        <dbReference type="SAM" id="MobiDB-lite"/>
    </source>
</evidence>
<evidence type="ECO:0000313" key="7">
    <source>
        <dbReference type="EMBL" id="KAK8890826.1"/>
    </source>
</evidence>
<feature type="domain" description="J" evidence="6">
    <location>
        <begin position="371"/>
        <end position="439"/>
    </location>
</feature>
<feature type="compositionally biased region" description="Low complexity" evidence="4">
    <location>
        <begin position="518"/>
        <end position="554"/>
    </location>
</feature>
<dbReference type="InterPro" id="IPR051727">
    <property type="entry name" value="DnaJ_C3_Co-chaperones"/>
</dbReference>
<dbReference type="Pfam" id="PF00226">
    <property type="entry name" value="DnaJ"/>
    <property type="match status" value="1"/>
</dbReference>
<comment type="subcellular location">
    <subcellularLocation>
        <location evidence="1">Endoplasmic reticulum</location>
    </subcellularLocation>
</comment>
<feature type="chain" id="PRO_5046973954" description="J domain-containing protein" evidence="5">
    <location>
        <begin position="18"/>
        <end position="561"/>
    </location>
</feature>
<evidence type="ECO:0000256" key="2">
    <source>
        <dbReference type="ARBA" id="ARBA00022729"/>
    </source>
</evidence>
<dbReference type="InterPro" id="IPR036869">
    <property type="entry name" value="J_dom_sf"/>
</dbReference>
<dbReference type="Gene3D" id="1.25.40.10">
    <property type="entry name" value="Tetratricopeptide repeat domain"/>
    <property type="match status" value="1"/>
</dbReference>
<sequence>MFLLLIITALSIDTIASIRKQISNKQYNAAYQAANSMITSQGILDADSILFFLRGCSAVKIGKFSQSINDLSRFLRTGTNINPKDQKEALVLRGTAYLKIGNLEDAKNDAESSKDESLMKLVKKASFLLNSAQSNETTPQFALNKYSELIKICTSSENFLREAADIALKLGNNTLFVELSQKALTIAPKDPKLLEMKGRFHFSNAELIMAQKYAKMCINSASDASKCTAMLKSINSFQNNEKAATAAAAKKDFGLAQKHINSCKDIVSKYSTSNSPLSNRIKGIHIKILLAKNQKEEAVDCLNDLIKASPNDISLLTQRGELLIDLGDYSGALSDLQIVKKKTKQNSSENKKAIKLIEKASELQEKEKNVDYYTILGLKHGASMKDVKAAYRKLVVKWHPDRFKEPLKKKEAEKKMKMINRAYDVLSDEQKKKMYDLGQDPDNQIPNGPPPGSEQYQYNNFRGGNGGRTFYKTSGNGNNFDAGDFGGFGGFGGGGFGFDMGDILKMMMGGNGGNFQFTTKTSGSSSRSSSSNRNTNRNTRSSNTRNTRNNANRNQQKRKYF</sequence>
<evidence type="ECO:0000256" key="3">
    <source>
        <dbReference type="ARBA" id="ARBA00022824"/>
    </source>
</evidence>
<dbReference type="PANTHER" id="PTHR44140">
    <property type="entry name" value="LD25575P"/>
    <property type="match status" value="1"/>
</dbReference>
<keyword evidence="8" id="KW-1185">Reference proteome</keyword>
<proteinExistence type="predicted"/>
<dbReference type="EMBL" id="JAPFFF010000004">
    <property type="protein sequence ID" value="KAK8890826.1"/>
    <property type="molecule type" value="Genomic_DNA"/>
</dbReference>
<feature type="compositionally biased region" description="Low complexity" evidence="4">
    <location>
        <begin position="455"/>
        <end position="470"/>
    </location>
</feature>
<dbReference type="Pfam" id="PF13432">
    <property type="entry name" value="TPR_16"/>
    <property type="match status" value="1"/>
</dbReference>
<dbReference type="PANTHER" id="PTHR44140:SF2">
    <property type="entry name" value="LD25575P"/>
    <property type="match status" value="1"/>
</dbReference>
<dbReference type="PRINTS" id="PR00625">
    <property type="entry name" value="JDOMAIN"/>
</dbReference>
<dbReference type="InterPro" id="IPR001623">
    <property type="entry name" value="DnaJ_domain"/>
</dbReference>
<evidence type="ECO:0000256" key="5">
    <source>
        <dbReference type="SAM" id="SignalP"/>
    </source>
</evidence>
<reference evidence="7 8" key="1">
    <citation type="submission" date="2024-04" db="EMBL/GenBank/DDBJ databases">
        <title>Tritrichomonas musculus Genome.</title>
        <authorList>
            <person name="Alves-Ferreira E."/>
            <person name="Grigg M."/>
            <person name="Lorenzi H."/>
            <person name="Galac M."/>
        </authorList>
    </citation>
    <scope>NUCLEOTIDE SEQUENCE [LARGE SCALE GENOMIC DNA]</scope>
    <source>
        <strain evidence="7 8">EAF2021</strain>
    </source>
</reference>
<gene>
    <name evidence="7" type="ORF">M9Y10_028025</name>
</gene>
<evidence type="ECO:0000313" key="8">
    <source>
        <dbReference type="Proteomes" id="UP001470230"/>
    </source>
</evidence>
<keyword evidence="3" id="KW-0256">Endoplasmic reticulum</keyword>
<dbReference type="SUPFAM" id="SSF46565">
    <property type="entry name" value="Chaperone J-domain"/>
    <property type="match status" value="1"/>
</dbReference>
<dbReference type="SMART" id="SM00271">
    <property type="entry name" value="DnaJ"/>
    <property type="match status" value="1"/>
</dbReference>
<dbReference type="PROSITE" id="PS50076">
    <property type="entry name" value="DNAJ_2"/>
    <property type="match status" value="1"/>
</dbReference>
<dbReference type="InterPro" id="IPR011990">
    <property type="entry name" value="TPR-like_helical_dom_sf"/>
</dbReference>
<comment type="caution">
    <text evidence="7">The sequence shown here is derived from an EMBL/GenBank/DDBJ whole genome shotgun (WGS) entry which is preliminary data.</text>
</comment>
<name>A0ABR2KJ76_9EUKA</name>
<dbReference type="CDD" id="cd06257">
    <property type="entry name" value="DnaJ"/>
    <property type="match status" value="1"/>
</dbReference>
<accession>A0ABR2KJ76</accession>
<dbReference type="Gene3D" id="1.10.287.110">
    <property type="entry name" value="DnaJ domain"/>
    <property type="match status" value="1"/>
</dbReference>
<feature type="region of interest" description="Disordered" evidence="4">
    <location>
        <begin position="436"/>
        <end position="470"/>
    </location>
</feature>
<feature type="signal peptide" evidence="5">
    <location>
        <begin position="1"/>
        <end position="17"/>
    </location>
</feature>
<evidence type="ECO:0000259" key="6">
    <source>
        <dbReference type="PROSITE" id="PS50076"/>
    </source>
</evidence>